<feature type="domain" description="Heterokaryon incompatibility" evidence="1">
    <location>
        <begin position="242"/>
        <end position="394"/>
    </location>
</feature>
<comment type="caution">
    <text evidence="2">The sequence shown here is derived from an EMBL/GenBank/DDBJ whole genome shotgun (WGS) entry which is preliminary data.</text>
</comment>
<gene>
    <name evidence="2" type="ORF">VTL71DRAFT_11154</name>
</gene>
<protein>
    <recommendedName>
        <fullName evidence="1">Heterokaryon incompatibility domain-containing protein</fullName>
    </recommendedName>
</protein>
<accession>A0ABR4CVM8</accession>
<evidence type="ECO:0000313" key="3">
    <source>
        <dbReference type="Proteomes" id="UP001595075"/>
    </source>
</evidence>
<dbReference type="PROSITE" id="PS51257">
    <property type="entry name" value="PROKAR_LIPOPROTEIN"/>
    <property type="match status" value="1"/>
</dbReference>
<dbReference type="PANTHER" id="PTHR33112">
    <property type="entry name" value="DOMAIN PROTEIN, PUTATIVE-RELATED"/>
    <property type="match status" value="1"/>
</dbReference>
<dbReference type="InterPro" id="IPR010730">
    <property type="entry name" value="HET"/>
</dbReference>
<dbReference type="Proteomes" id="UP001595075">
    <property type="component" value="Unassembled WGS sequence"/>
</dbReference>
<evidence type="ECO:0000259" key="1">
    <source>
        <dbReference type="Pfam" id="PF06985"/>
    </source>
</evidence>
<dbReference type="Pfam" id="PF06985">
    <property type="entry name" value="HET"/>
    <property type="match status" value="1"/>
</dbReference>
<name>A0ABR4CVM8_9HELO</name>
<organism evidence="2 3">
    <name type="scientific">Oculimacula yallundae</name>
    <dbReference type="NCBI Taxonomy" id="86028"/>
    <lineage>
        <taxon>Eukaryota</taxon>
        <taxon>Fungi</taxon>
        <taxon>Dikarya</taxon>
        <taxon>Ascomycota</taxon>
        <taxon>Pezizomycotina</taxon>
        <taxon>Leotiomycetes</taxon>
        <taxon>Helotiales</taxon>
        <taxon>Ploettnerulaceae</taxon>
        <taxon>Oculimacula</taxon>
    </lineage>
</organism>
<proteinExistence type="predicted"/>
<keyword evidence="3" id="KW-1185">Reference proteome</keyword>
<reference evidence="2 3" key="1">
    <citation type="journal article" date="2024" name="Commun. Biol.">
        <title>Comparative genomic analysis of thermophilic fungi reveals convergent evolutionary adaptations and gene losses.</title>
        <authorList>
            <person name="Steindorff A.S."/>
            <person name="Aguilar-Pontes M.V."/>
            <person name="Robinson A.J."/>
            <person name="Andreopoulos B."/>
            <person name="LaButti K."/>
            <person name="Kuo A."/>
            <person name="Mondo S."/>
            <person name="Riley R."/>
            <person name="Otillar R."/>
            <person name="Haridas S."/>
            <person name="Lipzen A."/>
            <person name="Grimwood J."/>
            <person name="Schmutz J."/>
            <person name="Clum A."/>
            <person name="Reid I.D."/>
            <person name="Moisan M.C."/>
            <person name="Butler G."/>
            <person name="Nguyen T.T.M."/>
            <person name="Dewar K."/>
            <person name="Conant G."/>
            <person name="Drula E."/>
            <person name="Henrissat B."/>
            <person name="Hansel C."/>
            <person name="Singer S."/>
            <person name="Hutchinson M.I."/>
            <person name="de Vries R.P."/>
            <person name="Natvig D.O."/>
            <person name="Powell A.J."/>
            <person name="Tsang A."/>
            <person name="Grigoriev I.V."/>
        </authorList>
    </citation>
    <scope>NUCLEOTIDE SEQUENCE [LARGE SCALE GENOMIC DNA]</scope>
    <source>
        <strain evidence="2 3">CBS 494.80</strain>
    </source>
</reference>
<dbReference type="PANTHER" id="PTHR33112:SF16">
    <property type="entry name" value="HETEROKARYON INCOMPATIBILITY DOMAIN-CONTAINING PROTEIN"/>
    <property type="match status" value="1"/>
</dbReference>
<dbReference type="EMBL" id="JAZHXI010000003">
    <property type="protein sequence ID" value="KAL2073828.1"/>
    <property type="molecule type" value="Genomic_DNA"/>
</dbReference>
<sequence length="704" mass="78597">MSVDTEKAKLCNKCKEVFSPPSMFQGLYGCGPVEASLLTIHSQSISLLQNSKNGDCQLCQLIWNAMAKCFRDVARLEKEDPTTPVMELHYRMCIDASMAYDSVIQFFLMEYPRAGDIDSLQLKSASSTMEIKGWPGPHEPSLFQAVYITFFAYETVAEPSVSSQYSLPKSASGSDPPTNSLRRPYERALGWLTGCRDTHSKCTAWKTSTKKLNPSRLLEITGVVGSPVVRLYCPKDTALLKYVALSHRWEVGDNFRLRKDNLTTFMHGIPVELLSATIQEAIRTCQHMGISHIWIDSLCIIQDSDEDWTHESSIMGDVYKHCYFCIASIAASDDIVNVRYEHDLSQVIVRKITLPTMGEEKTVVLSLSGVRSEGVNWNEVENSSLRMRGWVFQERALAPRTLYLGAYQMLWSCNDSFAAETLPVGLGEEKNIDTSLKSAIASATSDRDAKLWHWIVNAYSVTKLTFDSDRLIALAGVSQAFEHEARGQFLAGLWSNTLLIDLLWFTTKGAPAPRTESFVAPSWSWASLSSGTVIYFHYLSNLPSPCATIIEATTIPSAGDIYGQLSSGHIRIRGFLVPSVSDAWLEKSTVYLDIPADEMKDMYYFVLCECEWWETDRAPGIVEGSRSWIHRTRGLTWGVYGLMLVSTKQVRGEFLRCGSFAFSGADPDVNILKNQAREFSDTAVGSGIPYENVDGDNQFVVTIV</sequence>
<evidence type="ECO:0000313" key="2">
    <source>
        <dbReference type="EMBL" id="KAL2073828.1"/>
    </source>
</evidence>